<feature type="chain" id="PRO_5035908574" description="Neprosin PEP catalytic domain-containing protein" evidence="2">
    <location>
        <begin position="18"/>
        <end position="170"/>
    </location>
</feature>
<evidence type="ECO:0000256" key="2">
    <source>
        <dbReference type="SAM" id="SignalP"/>
    </source>
</evidence>
<keyword evidence="2" id="KW-0732">Signal</keyword>
<name>A0A8S9PT55_BRACR</name>
<comment type="caution">
    <text evidence="4">The sequence shown here is derived from an EMBL/GenBank/DDBJ whole genome shotgun (WGS) entry which is preliminary data.</text>
</comment>
<evidence type="ECO:0000313" key="4">
    <source>
        <dbReference type="EMBL" id="KAF3524404.1"/>
    </source>
</evidence>
<organism evidence="4 5">
    <name type="scientific">Brassica cretica</name>
    <name type="common">Mustard</name>
    <dbReference type="NCBI Taxonomy" id="69181"/>
    <lineage>
        <taxon>Eukaryota</taxon>
        <taxon>Viridiplantae</taxon>
        <taxon>Streptophyta</taxon>
        <taxon>Embryophyta</taxon>
        <taxon>Tracheophyta</taxon>
        <taxon>Spermatophyta</taxon>
        <taxon>Magnoliopsida</taxon>
        <taxon>eudicotyledons</taxon>
        <taxon>Gunneridae</taxon>
        <taxon>Pentapetalae</taxon>
        <taxon>rosids</taxon>
        <taxon>malvids</taxon>
        <taxon>Brassicales</taxon>
        <taxon>Brassicaceae</taxon>
        <taxon>Brassiceae</taxon>
        <taxon>Brassica</taxon>
    </lineage>
</organism>
<dbReference type="PANTHER" id="PTHR31589">
    <property type="entry name" value="PROTEIN, PUTATIVE (DUF239)-RELATED-RELATED"/>
    <property type="match status" value="1"/>
</dbReference>
<evidence type="ECO:0000313" key="5">
    <source>
        <dbReference type="Proteomes" id="UP000712600"/>
    </source>
</evidence>
<dbReference type="InterPro" id="IPR004314">
    <property type="entry name" value="Neprosin"/>
</dbReference>
<gene>
    <name evidence="4" type="ORF">F2Q69_00049347</name>
</gene>
<sequence length="170" mass="18855">MLLTLTILCFFYNGVHGTASLEIDMKLKALNKPELKTIKSEDGDIIDCVDIYKQPAFDHPALRNHKLQMKPSMELGSRETNSPKDGSSKPVTSQILTQSGQCPVGTIPIRSQMFFALRSNYLGAQTNINVWNPSGVQKGDYSSAQMWLLAGDQSEMSEVIEAGWMVTKKN</sequence>
<reference evidence="4" key="1">
    <citation type="submission" date="2019-12" db="EMBL/GenBank/DDBJ databases">
        <title>Genome sequencing and annotation of Brassica cretica.</title>
        <authorList>
            <person name="Studholme D.J."/>
            <person name="Sarris P."/>
        </authorList>
    </citation>
    <scope>NUCLEOTIDE SEQUENCE</scope>
    <source>
        <strain evidence="4">PFS-109/04</strain>
        <tissue evidence="4">Leaf</tissue>
    </source>
</reference>
<dbReference type="InterPro" id="IPR025521">
    <property type="entry name" value="Neprosin_propep"/>
</dbReference>
<dbReference type="PROSITE" id="PS52045">
    <property type="entry name" value="NEPROSIN_PEP_CD"/>
    <property type="match status" value="1"/>
</dbReference>
<dbReference type="Proteomes" id="UP000712600">
    <property type="component" value="Unassembled WGS sequence"/>
</dbReference>
<dbReference type="AlphaFoldDB" id="A0A8S9PT55"/>
<dbReference type="InterPro" id="IPR053168">
    <property type="entry name" value="Glutamic_endopeptidase"/>
</dbReference>
<evidence type="ECO:0000256" key="1">
    <source>
        <dbReference type="SAM" id="MobiDB-lite"/>
    </source>
</evidence>
<proteinExistence type="predicted"/>
<dbReference type="PANTHER" id="PTHR31589:SF2">
    <property type="entry name" value="ASLB (DUF239)-RELATED"/>
    <property type="match status" value="1"/>
</dbReference>
<feature type="region of interest" description="Disordered" evidence="1">
    <location>
        <begin position="68"/>
        <end position="94"/>
    </location>
</feature>
<protein>
    <recommendedName>
        <fullName evidence="3">Neprosin PEP catalytic domain-containing protein</fullName>
    </recommendedName>
</protein>
<evidence type="ECO:0000259" key="3">
    <source>
        <dbReference type="PROSITE" id="PS52045"/>
    </source>
</evidence>
<accession>A0A8S9PT55</accession>
<feature type="signal peptide" evidence="2">
    <location>
        <begin position="1"/>
        <end position="17"/>
    </location>
</feature>
<feature type="domain" description="Neprosin PEP catalytic" evidence="3">
    <location>
        <begin position="97"/>
        <end position="170"/>
    </location>
</feature>
<dbReference type="EMBL" id="QGKX02001347">
    <property type="protein sequence ID" value="KAF3524404.1"/>
    <property type="molecule type" value="Genomic_DNA"/>
</dbReference>
<feature type="compositionally biased region" description="Polar residues" evidence="1">
    <location>
        <begin position="78"/>
        <end position="94"/>
    </location>
</feature>
<dbReference type="Pfam" id="PF14365">
    <property type="entry name" value="Neprosin_AP"/>
    <property type="match status" value="1"/>
</dbReference>